<dbReference type="Pfam" id="PF05090">
    <property type="entry name" value="HTTM"/>
    <property type="match status" value="1"/>
</dbReference>
<dbReference type="InterPro" id="IPR053935">
    <property type="entry name" value="VKGC_lumenal_dom"/>
</dbReference>
<dbReference type="FunCoup" id="A0A7R8ULC5">
    <property type="interactions" value="180"/>
</dbReference>
<dbReference type="OMA" id="TYLNHYY"/>
<feature type="region of interest" description="Disordered" evidence="7">
    <location>
        <begin position="369"/>
        <end position="399"/>
    </location>
</feature>
<keyword evidence="2 8" id="KW-0812">Transmembrane</keyword>
<dbReference type="InterPro" id="IPR011020">
    <property type="entry name" value="HTTM-like"/>
</dbReference>
<accession>A0A7R8ULC5</accession>
<feature type="transmembrane region" description="Helical" evidence="8">
    <location>
        <begin position="256"/>
        <end position="276"/>
    </location>
</feature>
<feature type="transmembrane region" description="Helical" evidence="8">
    <location>
        <begin position="414"/>
        <end position="432"/>
    </location>
</feature>
<dbReference type="InterPro" id="IPR053934">
    <property type="entry name" value="HTTM_dom"/>
</dbReference>
<feature type="transmembrane region" description="Helical" evidence="8">
    <location>
        <begin position="117"/>
        <end position="138"/>
    </location>
</feature>
<evidence type="ECO:0000259" key="9">
    <source>
        <dbReference type="SMART" id="SM00752"/>
    </source>
</evidence>
<evidence type="ECO:0000256" key="5">
    <source>
        <dbReference type="ARBA" id="ARBA00023157"/>
    </source>
</evidence>
<evidence type="ECO:0000313" key="10">
    <source>
        <dbReference type="EMBL" id="CAD7082993.1"/>
    </source>
</evidence>
<dbReference type="InterPro" id="IPR007782">
    <property type="entry name" value="VKG_COase"/>
</dbReference>
<dbReference type="AlphaFoldDB" id="A0A7R8ULC5"/>
<dbReference type="PANTHER" id="PTHR12639">
    <property type="entry name" value="VITAMIN K-DEPENDENT GAMMA-CARBOXYLASE"/>
    <property type="match status" value="1"/>
</dbReference>
<reference evidence="10 11" key="1">
    <citation type="submission" date="2020-11" db="EMBL/GenBank/DDBJ databases">
        <authorList>
            <person name="Wallbank WR R."/>
            <person name="Pardo Diaz C."/>
            <person name="Kozak K."/>
            <person name="Martin S."/>
            <person name="Jiggins C."/>
            <person name="Moest M."/>
            <person name="Warren A I."/>
            <person name="Generalovic N T."/>
            <person name="Byers J.R.P. K."/>
            <person name="Montejo-Kovacevich G."/>
            <person name="Yen C E."/>
        </authorList>
    </citation>
    <scope>NUCLEOTIDE SEQUENCE [LARGE SCALE GENOMIC DNA]</scope>
</reference>
<evidence type="ECO:0000256" key="1">
    <source>
        <dbReference type="ARBA" id="ARBA00004127"/>
    </source>
</evidence>
<comment type="subcellular location">
    <subcellularLocation>
        <location evidence="1">Endomembrane system</location>
        <topology evidence="1">Multi-pass membrane protein</topology>
    </subcellularLocation>
</comment>
<feature type="transmembrane region" description="Helical" evidence="8">
    <location>
        <begin position="199"/>
        <end position="218"/>
    </location>
</feature>
<protein>
    <recommendedName>
        <fullName evidence="9">HTTM-like domain-containing protein</fullName>
    </recommendedName>
</protein>
<evidence type="ECO:0000256" key="8">
    <source>
        <dbReference type="SAM" id="Phobius"/>
    </source>
</evidence>
<dbReference type="GO" id="GO:0008488">
    <property type="term" value="F:gamma-glutamyl carboxylase activity"/>
    <property type="evidence" value="ECO:0007669"/>
    <property type="project" value="InterPro"/>
</dbReference>
<sequence length="731" mass="85381">MDPTEEPLPSLDKENHQLGCESTKICKRIRIFKQRLKNVVTEFTGHDSENFSTFENFTKWMHKPTDAAALGIFRMLYGFCMLVDIPEERGGGNLDLRFGEPKHCHFPLFNFIKPFPLPFMGIAYFVMWLGALGIMLGYKFRRSCLMFLIPYAYVFLLDKPAWNNHSYLYGLCALLLLFTDANRYCSLDCRKLPQAEQKVPYWNYFLIKFQFFLLYFYAGLKKMTFEWLSGYAMTNLGYHWVFTPFRLFLSVELIELLIIHWFTAVFDLTIAFWLTYEKTRLAATPFVISFHLMNSRLFTIGMFPWLCLCELHLFYNLSWPREIRTRLKSLLATQEQRKETDSKSSAVTNTNSSETSLKKEEVFGDQISDSSNASTMKEETSKKERSNSENTSPMKKKACKDQTSKRSFVDSFRVILILSYCAIQLFLPYSHFITKGYNNWTNGAYGYSWDMMVHAYDTLSASVKIVDNNNGRVHYLEPYAFTEYDRWTKHADMAKQYAKCVERNLIKDFEENPKTLLTSKNFSIYFDIWCSMNGRFQQRVFDPRVDLLKAKWSPFEQTEWVLPVIKELNNMRPILGTITRDVLSWSNHSDCLFIADYPGLTLENFISPDLTNVTMTVLQGAVHYEVIGDDQESSCPLSIGPGQRLNISPGELHRVVTVSKTPSCYMYTFLNQTMADMGITLHTSTNKRILPLWEEFLHRAHNYKSFFYHVGNSFLFLVYGVPMPLRIRERM</sequence>
<keyword evidence="6" id="KW-0456">Lyase</keyword>
<evidence type="ECO:0000256" key="2">
    <source>
        <dbReference type="ARBA" id="ARBA00022692"/>
    </source>
</evidence>
<feature type="transmembrane region" description="Helical" evidence="8">
    <location>
        <begin position="230"/>
        <end position="249"/>
    </location>
</feature>
<dbReference type="PANTHER" id="PTHR12639:SF6">
    <property type="entry name" value="VITAMIN K-DEPENDENT GAMMA-CARBOXYLASE"/>
    <property type="match status" value="1"/>
</dbReference>
<proteinExistence type="predicted"/>
<keyword evidence="3 8" id="KW-1133">Transmembrane helix</keyword>
<feature type="transmembrane region" description="Helical" evidence="8">
    <location>
        <begin position="296"/>
        <end position="317"/>
    </location>
</feature>
<dbReference type="Pfam" id="PF22777">
    <property type="entry name" value="VKGC_lumenal_dom"/>
    <property type="match status" value="1"/>
</dbReference>
<feature type="domain" description="HTTM-like" evidence="9">
    <location>
        <begin position="62"/>
        <end position="319"/>
    </location>
</feature>
<evidence type="ECO:0000256" key="4">
    <source>
        <dbReference type="ARBA" id="ARBA00023136"/>
    </source>
</evidence>
<dbReference type="Proteomes" id="UP000594454">
    <property type="component" value="Chromosome 2"/>
</dbReference>
<keyword evidence="4 8" id="KW-0472">Membrane</keyword>
<dbReference type="InParanoid" id="A0A7R8ULC5"/>
<evidence type="ECO:0000256" key="6">
    <source>
        <dbReference type="ARBA" id="ARBA00023239"/>
    </source>
</evidence>
<dbReference type="GO" id="GO:0012505">
    <property type="term" value="C:endomembrane system"/>
    <property type="evidence" value="ECO:0007669"/>
    <property type="project" value="UniProtKB-SubCell"/>
</dbReference>
<keyword evidence="5" id="KW-1015">Disulfide bond</keyword>
<name>A0A7R8ULC5_HERIL</name>
<dbReference type="EMBL" id="LR899010">
    <property type="protein sequence ID" value="CAD7082993.1"/>
    <property type="molecule type" value="Genomic_DNA"/>
</dbReference>
<evidence type="ECO:0000256" key="3">
    <source>
        <dbReference type="ARBA" id="ARBA00022989"/>
    </source>
</evidence>
<dbReference type="SMART" id="SM00752">
    <property type="entry name" value="HTTM"/>
    <property type="match status" value="1"/>
</dbReference>
<dbReference type="OrthoDB" id="206689at2759"/>
<organism evidence="10 11">
    <name type="scientific">Hermetia illucens</name>
    <name type="common">Black soldier fly</name>
    <dbReference type="NCBI Taxonomy" id="343691"/>
    <lineage>
        <taxon>Eukaryota</taxon>
        <taxon>Metazoa</taxon>
        <taxon>Ecdysozoa</taxon>
        <taxon>Arthropoda</taxon>
        <taxon>Hexapoda</taxon>
        <taxon>Insecta</taxon>
        <taxon>Pterygota</taxon>
        <taxon>Neoptera</taxon>
        <taxon>Endopterygota</taxon>
        <taxon>Diptera</taxon>
        <taxon>Brachycera</taxon>
        <taxon>Stratiomyomorpha</taxon>
        <taxon>Stratiomyidae</taxon>
        <taxon>Hermetiinae</taxon>
        <taxon>Hermetia</taxon>
    </lineage>
</organism>
<gene>
    <name evidence="10" type="ORF">HERILL_LOCUS5989</name>
</gene>
<keyword evidence="11" id="KW-1185">Reference proteome</keyword>
<feature type="compositionally biased region" description="Basic and acidic residues" evidence="7">
    <location>
        <begin position="376"/>
        <end position="387"/>
    </location>
</feature>
<evidence type="ECO:0000256" key="7">
    <source>
        <dbReference type="SAM" id="MobiDB-lite"/>
    </source>
</evidence>
<dbReference type="GO" id="GO:0019842">
    <property type="term" value="F:vitamin binding"/>
    <property type="evidence" value="ECO:0007669"/>
    <property type="project" value="TreeGrafter"/>
</dbReference>
<evidence type="ECO:0000313" key="11">
    <source>
        <dbReference type="Proteomes" id="UP000594454"/>
    </source>
</evidence>